<dbReference type="PRINTS" id="PR01265">
    <property type="entry name" value="LINKMODULE"/>
</dbReference>
<dbReference type="CDD" id="cd05877">
    <property type="entry name" value="Ig_LP_like"/>
    <property type="match status" value="1"/>
</dbReference>
<dbReference type="Ensembl" id="ENSFALT00000025918.1">
    <property type="protein sequence ID" value="ENSFALP00000028332.1"/>
    <property type="gene ID" value="ENSFALG00000029092.1"/>
</dbReference>
<dbReference type="GO" id="GO:0002052">
    <property type="term" value="P:positive regulation of neuroblast proliferation"/>
    <property type="evidence" value="ECO:0007669"/>
    <property type="project" value="TreeGrafter"/>
</dbReference>
<evidence type="ECO:0000256" key="3">
    <source>
        <dbReference type="ARBA" id="ARBA00022737"/>
    </source>
</evidence>
<feature type="signal peptide" evidence="7">
    <location>
        <begin position="1"/>
        <end position="18"/>
    </location>
</feature>
<dbReference type="PROSITE" id="PS50963">
    <property type="entry name" value="LINK_2"/>
    <property type="match status" value="1"/>
</dbReference>
<dbReference type="PROSITE" id="PS50835">
    <property type="entry name" value="IG_LIKE"/>
    <property type="match status" value="1"/>
</dbReference>
<keyword evidence="4 6" id="KW-1015">Disulfide bond</keyword>
<dbReference type="PANTHER" id="PTHR22804">
    <property type="entry name" value="AGGRECAN/VERSICAN PROTEOGLYCAN"/>
    <property type="match status" value="1"/>
</dbReference>
<reference evidence="10" key="2">
    <citation type="submission" date="2025-08" db="UniProtKB">
        <authorList>
            <consortium name="Ensembl"/>
        </authorList>
    </citation>
    <scope>IDENTIFICATION</scope>
</reference>
<accession>A0A803W026</accession>
<name>A0A803W026_FICAL</name>
<dbReference type="CDD" id="cd03518">
    <property type="entry name" value="Link_domain_HAPLN_module_1"/>
    <property type="match status" value="1"/>
</dbReference>
<evidence type="ECO:0000313" key="10">
    <source>
        <dbReference type="Ensembl" id="ENSFALP00000028332.1"/>
    </source>
</evidence>
<dbReference type="InterPro" id="IPR000538">
    <property type="entry name" value="Link_dom"/>
</dbReference>
<dbReference type="GO" id="GO:0010001">
    <property type="term" value="P:glial cell differentiation"/>
    <property type="evidence" value="ECO:0007669"/>
    <property type="project" value="TreeGrafter"/>
</dbReference>
<evidence type="ECO:0000256" key="6">
    <source>
        <dbReference type="PROSITE-ProRule" id="PRU00323"/>
    </source>
</evidence>
<reference evidence="10" key="3">
    <citation type="submission" date="2025-09" db="UniProtKB">
        <authorList>
            <consortium name="Ensembl"/>
        </authorList>
    </citation>
    <scope>IDENTIFICATION</scope>
</reference>
<evidence type="ECO:0000256" key="7">
    <source>
        <dbReference type="SAM" id="SignalP"/>
    </source>
</evidence>
<dbReference type="Gene3D" id="2.60.40.10">
    <property type="entry name" value="Immunoglobulins"/>
    <property type="match status" value="1"/>
</dbReference>
<dbReference type="GO" id="GO:0007155">
    <property type="term" value="P:cell adhesion"/>
    <property type="evidence" value="ECO:0007669"/>
    <property type="project" value="InterPro"/>
</dbReference>
<dbReference type="GeneTree" id="ENSGT00940000159628"/>
<evidence type="ECO:0000259" key="8">
    <source>
        <dbReference type="PROSITE" id="PS50835"/>
    </source>
</evidence>
<dbReference type="AlphaFoldDB" id="A0A803W026"/>
<dbReference type="GO" id="GO:0001501">
    <property type="term" value="P:skeletal system development"/>
    <property type="evidence" value="ECO:0007669"/>
    <property type="project" value="TreeGrafter"/>
</dbReference>
<dbReference type="SMART" id="SM00406">
    <property type="entry name" value="IGv"/>
    <property type="match status" value="1"/>
</dbReference>
<comment type="subcellular location">
    <subcellularLocation>
        <location evidence="1">Secreted</location>
    </subcellularLocation>
</comment>
<keyword evidence="2" id="KW-0964">Secreted</keyword>
<feature type="disulfide bond" evidence="6">
    <location>
        <begin position="213"/>
        <end position="234"/>
    </location>
</feature>
<dbReference type="FunFam" id="3.10.100.10:FF:000002">
    <property type="entry name" value="Hyaluronan proteoglycan link protein 1"/>
    <property type="match status" value="1"/>
</dbReference>
<keyword evidence="7" id="KW-0732">Signal</keyword>
<dbReference type="InterPro" id="IPR016187">
    <property type="entry name" value="CTDL_fold"/>
</dbReference>
<sequence>MLLLPLLLKATLLCLATGSYHPFYNGFYYNHVMNDDGNGQDKDYLNGARLVVETSKDPVYSYNGANVTLPCHYHYEPDQGPKRKIRIKWSKLRDDYTKEQDVLVAIGKTYMAFGDFKGRAHILRASRHEASLVISDVRLKDDGKYRCEVIDGLEDESDVVNLQLQGIVFPYQPPRGQYRLNFHEAEQACQDQGAILASFNQLFQAWSEGLDWCNAGWLADGTVQYPIRLPRKPCGGVHLAPGIRSYGPRHRHLHRFDAFCFSSALKGGFWAGDGGWDAGEGAAFLPLGAQDLVWLGLFQAAVGMLGVMLSTDAPLSRSALPPRRGFLPGPPGWDDAGGGQAELPGCRGRDRPGGAALLRLEVRGAGPLQCRLAGRWQCPLPHRHTQGQLWPRGAWCPQLRLPQQGQVWSLLLQREIRSREGSFLDEGCFQPASAQRWAFPRAFLGVTGGRWDEGRFLFVLFCFLPLYFPYLAQQLAPAAARGGCQLGSVGQSLLWDVCKDDPHGLLLPPHLAVPPHGWWPLPAVAGGH</sequence>
<dbReference type="SMART" id="SM00409">
    <property type="entry name" value="IG"/>
    <property type="match status" value="1"/>
</dbReference>
<organism evidence="10 11">
    <name type="scientific">Ficedula albicollis</name>
    <name type="common">Collared flycatcher</name>
    <name type="synonym">Muscicapa albicollis</name>
    <dbReference type="NCBI Taxonomy" id="59894"/>
    <lineage>
        <taxon>Eukaryota</taxon>
        <taxon>Metazoa</taxon>
        <taxon>Chordata</taxon>
        <taxon>Craniata</taxon>
        <taxon>Vertebrata</taxon>
        <taxon>Euteleostomi</taxon>
        <taxon>Archelosauria</taxon>
        <taxon>Archosauria</taxon>
        <taxon>Dinosauria</taxon>
        <taxon>Saurischia</taxon>
        <taxon>Theropoda</taxon>
        <taxon>Coelurosauria</taxon>
        <taxon>Aves</taxon>
        <taxon>Neognathae</taxon>
        <taxon>Neoaves</taxon>
        <taxon>Telluraves</taxon>
        <taxon>Australaves</taxon>
        <taxon>Passeriformes</taxon>
        <taxon>Muscicapidae</taxon>
        <taxon>Ficedula</taxon>
    </lineage>
</organism>
<dbReference type="Pfam" id="PF00193">
    <property type="entry name" value="Xlink"/>
    <property type="match status" value="1"/>
</dbReference>
<feature type="domain" description="Link" evidence="9">
    <location>
        <begin position="167"/>
        <end position="262"/>
    </location>
</feature>
<evidence type="ECO:0000256" key="4">
    <source>
        <dbReference type="ARBA" id="ARBA00023157"/>
    </source>
</evidence>
<gene>
    <name evidence="10" type="primary">HAPLN3</name>
</gene>
<dbReference type="GO" id="GO:0072534">
    <property type="term" value="C:perineuronal net"/>
    <property type="evidence" value="ECO:0007669"/>
    <property type="project" value="TreeGrafter"/>
</dbReference>
<dbReference type="PANTHER" id="PTHR22804:SF40">
    <property type="entry name" value="HYALURONAN AND PROTEOGLYCAN LINK PROTEIN 3"/>
    <property type="match status" value="1"/>
</dbReference>
<dbReference type="InterPro" id="IPR003599">
    <property type="entry name" value="Ig_sub"/>
</dbReference>
<dbReference type="SUPFAM" id="SSF56436">
    <property type="entry name" value="C-type lectin-like"/>
    <property type="match status" value="1"/>
</dbReference>
<dbReference type="Gene3D" id="3.10.100.10">
    <property type="entry name" value="Mannose-Binding Protein A, subunit A"/>
    <property type="match status" value="1"/>
</dbReference>
<evidence type="ECO:0000256" key="1">
    <source>
        <dbReference type="ARBA" id="ARBA00004613"/>
    </source>
</evidence>
<reference evidence="10 11" key="1">
    <citation type="journal article" date="2012" name="Nature">
        <title>The genomic landscape of species divergence in Ficedula flycatchers.</title>
        <authorList>
            <person name="Ellegren H."/>
            <person name="Smeds L."/>
            <person name="Burri R."/>
            <person name="Olason P.I."/>
            <person name="Backstrom N."/>
            <person name="Kawakami T."/>
            <person name="Kunstner A."/>
            <person name="Makinen H."/>
            <person name="Nadachowska-Brzyska K."/>
            <person name="Qvarnstrom A."/>
            <person name="Uebbing S."/>
            <person name="Wolf J.B."/>
        </authorList>
    </citation>
    <scope>NUCLEOTIDE SEQUENCE [LARGE SCALE GENOMIC DNA]</scope>
</reference>
<dbReference type="Proteomes" id="UP000016665">
    <property type="component" value="Chromosome 10"/>
</dbReference>
<dbReference type="InterPro" id="IPR050691">
    <property type="entry name" value="Hyaluronan_bind_Proteoglycan"/>
</dbReference>
<dbReference type="Pfam" id="PF07686">
    <property type="entry name" value="V-set"/>
    <property type="match status" value="1"/>
</dbReference>
<evidence type="ECO:0000313" key="11">
    <source>
        <dbReference type="Proteomes" id="UP000016665"/>
    </source>
</evidence>
<proteinExistence type="predicted"/>
<dbReference type="GO" id="GO:0005615">
    <property type="term" value="C:extracellular space"/>
    <property type="evidence" value="ECO:0007669"/>
    <property type="project" value="TreeGrafter"/>
</dbReference>
<evidence type="ECO:0000259" key="9">
    <source>
        <dbReference type="PROSITE" id="PS50963"/>
    </source>
</evidence>
<dbReference type="GO" id="GO:0005540">
    <property type="term" value="F:hyaluronic acid binding"/>
    <property type="evidence" value="ECO:0007669"/>
    <property type="project" value="InterPro"/>
</dbReference>
<dbReference type="SUPFAM" id="SSF48726">
    <property type="entry name" value="Immunoglobulin"/>
    <property type="match status" value="1"/>
</dbReference>
<dbReference type="InterPro" id="IPR016186">
    <property type="entry name" value="C-type_lectin-like/link_sf"/>
</dbReference>
<dbReference type="InterPro" id="IPR007110">
    <property type="entry name" value="Ig-like_dom"/>
</dbReference>
<feature type="domain" description="Ig-like" evidence="8">
    <location>
        <begin position="48"/>
        <end position="160"/>
    </location>
</feature>
<dbReference type="SMART" id="SM00445">
    <property type="entry name" value="LINK"/>
    <property type="match status" value="1"/>
</dbReference>
<keyword evidence="3" id="KW-0677">Repeat</keyword>
<evidence type="ECO:0000256" key="2">
    <source>
        <dbReference type="ARBA" id="ARBA00022525"/>
    </source>
</evidence>
<evidence type="ECO:0000256" key="5">
    <source>
        <dbReference type="ARBA" id="ARBA00023319"/>
    </source>
</evidence>
<protein>
    <submittedName>
        <fullName evidence="10">Hyaluronan and proteoglycan link protein 3</fullName>
    </submittedName>
</protein>
<dbReference type="InterPro" id="IPR036179">
    <property type="entry name" value="Ig-like_dom_sf"/>
</dbReference>
<comment type="caution">
    <text evidence="6">Lacks conserved residue(s) required for the propagation of feature annotation.</text>
</comment>
<keyword evidence="5" id="KW-0393">Immunoglobulin domain</keyword>
<keyword evidence="11" id="KW-1185">Reference proteome</keyword>
<dbReference type="GO" id="GO:0045202">
    <property type="term" value="C:synapse"/>
    <property type="evidence" value="ECO:0007669"/>
    <property type="project" value="TreeGrafter"/>
</dbReference>
<dbReference type="PROSITE" id="PS01241">
    <property type="entry name" value="LINK_1"/>
    <property type="match status" value="1"/>
</dbReference>
<dbReference type="InterPro" id="IPR013783">
    <property type="entry name" value="Ig-like_fold"/>
</dbReference>
<dbReference type="InterPro" id="IPR013106">
    <property type="entry name" value="Ig_V-set"/>
</dbReference>
<feature type="chain" id="PRO_5032550621" evidence="7">
    <location>
        <begin position="19"/>
        <end position="528"/>
    </location>
</feature>
<dbReference type="GO" id="GO:0007417">
    <property type="term" value="P:central nervous system development"/>
    <property type="evidence" value="ECO:0007669"/>
    <property type="project" value="TreeGrafter"/>
</dbReference>